<evidence type="ECO:0000313" key="3">
    <source>
        <dbReference type="Proteomes" id="UP000310754"/>
    </source>
</evidence>
<evidence type="ECO:0000259" key="1">
    <source>
        <dbReference type="Pfam" id="PF18931"/>
    </source>
</evidence>
<gene>
    <name evidence="2" type="ORF">E6C51_00590</name>
</gene>
<organism evidence="2 3">
    <name type="scientific">Allorhizobium terrae</name>
    <dbReference type="NCBI Taxonomy" id="1848972"/>
    <lineage>
        <taxon>Bacteria</taxon>
        <taxon>Pseudomonadati</taxon>
        <taxon>Pseudomonadota</taxon>
        <taxon>Alphaproteobacteria</taxon>
        <taxon>Hyphomicrobiales</taxon>
        <taxon>Rhizobiaceae</taxon>
        <taxon>Rhizobium/Agrobacterium group</taxon>
        <taxon>Allorhizobium</taxon>
    </lineage>
</organism>
<proteinExistence type="predicted"/>
<accession>A0A4S4A5L8</accession>
<dbReference type="EMBL" id="SSOA01000001">
    <property type="protein sequence ID" value="THF53659.1"/>
    <property type="molecule type" value="Genomic_DNA"/>
</dbReference>
<dbReference type="InterPro" id="IPR043735">
    <property type="entry name" value="DUF5680"/>
</dbReference>
<dbReference type="Pfam" id="PF18931">
    <property type="entry name" value="DUF5680"/>
    <property type="match status" value="1"/>
</dbReference>
<protein>
    <recommendedName>
        <fullName evidence="1">DUF5680 domain-containing protein</fullName>
    </recommendedName>
</protein>
<evidence type="ECO:0000313" key="2">
    <source>
        <dbReference type="EMBL" id="THF53659.1"/>
    </source>
</evidence>
<name>A0A4S4A5L8_9HYPH</name>
<reference evidence="2 3" key="1">
    <citation type="submission" date="2019-04" db="EMBL/GenBank/DDBJ databases">
        <title>Rhizobium terrae sp. nov., isolated from a paddy soil.</title>
        <authorList>
            <person name="Lin S.-Y."/>
            <person name="Hameed A."/>
            <person name="Huang H.-I."/>
            <person name="Young C.-C."/>
        </authorList>
    </citation>
    <scope>NUCLEOTIDE SEQUENCE [LARGE SCALE GENOMIC DNA]</scope>
    <source>
        <strain evidence="2 3">CC-HIH110</strain>
    </source>
</reference>
<feature type="domain" description="DUF5680" evidence="1">
    <location>
        <begin position="45"/>
        <end position="150"/>
    </location>
</feature>
<dbReference type="AlphaFoldDB" id="A0A4S4A5L8"/>
<sequence length="152" mass="17485">MTELEAFIVEAKANCYIGRAPKNDLSCRDGSHDLSFKKADFSYLDSYFGGTDFMGQEIVWHHGIPIWGMNYFGKILHDELLDAETAGRIITTSLQNLYMQGRFLGGFSHEIEGYRYRDQTEGSYRRFTGIETISRDKLCVYQLDYHGGMIRP</sequence>
<keyword evidence="3" id="KW-1185">Reference proteome</keyword>
<comment type="caution">
    <text evidence="2">The sequence shown here is derived from an EMBL/GenBank/DDBJ whole genome shotgun (WGS) entry which is preliminary data.</text>
</comment>
<dbReference type="RefSeq" id="WP_190234680.1">
    <property type="nucleotide sequence ID" value="NZ_SSOA01000001.1"/>
</dbReference>
<dbReference type="Proteomes" id="UP000310754">
    <property type="component" value="Unassembled WGS sequence"/>
</dbReference>